<dbReference type="EMBL" id="BDIP01001109">
    <property type="protein sequence ID" value="GIQ83602.1"/>
    <property type="molecule type" value="Genomic_DNA"/>
</dbReference>
<organism evidence="2 3">
    <name type="scientific">Kipferlia bialata</name>
    <dbReference type="NCBI Taxonomy" id="797122"/>
    <lineage>
        <taxon>Eukaryota</taxon>
        <taxon>Metamonada</taxon>
        <taxon>Carpediemonas-like organisms</taxon>
        <taxon>Kipferlia</taxon>
    </lineage>
</organism>
<name>A0A9K3CW92_9EUKA</name>
<protein>
    <submittedName>
        <fullName evidence="2">Uncharacterized protein</fullName>
    </submittedName>
</protein>
<proteinExistence type="predicted"/>
<keyword evidence="3" id="KW-1185">Reference proteome</keyword>
<dbReference type="Proteomes" id="UP000265618">
    <property type="component" value="Unassembled WGS sequence"/>
</dbReference>
<reference evidence="2 3" key="1">
    <citation type="journal article" date="2018" name="PLoS ONE">
        <title>The draft genome of Kipferlia bialata reveals reductive genome evolution in fornicate parasites.</title>
        <authorList>
            <person name="Tanifuji G."/>
            <person name="Takabayashi S."/>
            <person name="Kume K."/>
            <person name="Takagi M."/>
            <person name="Nakayama T."/>
            <person name="Kamikawa R."/>
            <person name="Inagaki Y."/>
            <person name="Hashimoto T."/>
        </authorList>
    </citation>
    <scope>NUCLEOTIDE SEQUENCE [LARGE SCALE GENOMIC DNA]</scope>
    <source>
        <strain evidence="2">NY0173</strain>
    </source>
</reference>
<gene>
    <name evidence="2" type="ORF">KIPB_004951</name>
</gene>
<evidence type="ECO:0000313" key="3">
    <source>
        <dbReference type="Proteomes" id="UP000265618"/>
    </source>
</evidence>
<feature type="compositionally biased region" description="Basic residues" evidence="1">
    <location>
        <begin position="65"/>
        <end position="75"/>
    </location>
</feature>
<comment type="caution">
    <text evidence="2">The sequence shown here is derived from an EMBL/GenBank/DDBJ whole genome shotgun (WGS) entry which is preliminary data.</text>
</comment>
<sequence>MNYQDFGKSAVPEGVLAQRLREAAREGEQALPSHPAKDAQATAETDAASGIGAVGVEAPLDTKKKQIKRAPKKKRSKDDYPDAEMGSLCAGHR</sequence>
<feature type="region of interest" description="Disordered" evidence="1">
    <location>
        <begin position="20"/>
        <end position="93"/>
    </location>
</feature>
<dbReference type="AlphaFoldDB" id="A0A9K3CW92"/>
<evidence type="ECO:0000256" key="1">
    <source>
        <dbReference type="SAM" id="MobiDB-lite"/>
    </source>
</evidence>
<accession>A0A9K3CW92</accession>
<evidence type="ECO:0000313" key="2">
    <source>
        <dbReference type="EMBL" id="GIQ83602.1"/>
    </source>
</evidence>